<keyword evidence="2" id="KW-1185">Reference proteome</keyword>
<dbReference type="EMBL" id="HF935434">
    <property type="protein sequence ID" value="CCX08882.1"/>
    <property type="molecule type" value="Genomic_DNA"/>
</dbReference>
<sequence>MRVLQVGVIELFDLQLDDVLKGSPGSPG</sequence>
<accession>U4L190</accession>
<evidence type="ECO:0000313" key="2">
    <source>
        <dbReference type="Proteomes" id="UP000018144"/>
    </source>
</evidence>
<proteinExistence type="predicted"/>
<organism evidence="1 2">
    <name type="scientific">Pyronema omphalodes (strain CBS 100304)</name>
    <name type="common">Pyronema confluens</name>
    <dbReference type="NCBI Taxonomy" id="1076935"/>
    <lineage>
        <taxon>Eukaryota</taxon>
        <taxon>Fungi</taxon>
        <taxon>Dikarya</taxon>
        <taxon>Ascomycota</taxon>
        <taxon>Pezizomycotina</taxon>
        <taxon>Pezizomycetes</taxon>
        <taxon>Pezizales</taxon>
        <taxon>Pyronemataceae</taxon>
        <taxon>Pyronema</taxon>
    </lineage>
</organism>
<dbReference type="Proteomes" id="UP000018144">
    <property type="component" value="Unassembled WGS sequence"/>
</dbReference>
<dbReference type="AlphaFoldDB" id="U4L190"/>
<gene>
    <name evidence="1" type="ORF">PCON_08475</name>
</gene>
<name>U4L190_PYROM</name>
<evidence type="ECO:0000313" key="1">
    <source>
        <dbReference type="EMBL" id="CCX08882.1"/>
    </source>
</evidence>
<reference evidence="1 2" key="1">
    <citation type="journal article" date="2013" name="PLoS Genet.">
        <title>The genome and development-dependent transcriptomes of Pyronema confluens: a window into fungal evolution.</title>
        <authorList>
            <person name="Traeger S."/>
            <person name="Altegoer F."/>
            <person name="Freitag M."/>
            <person name="Gabaldon T."/>
            <person name="Kempken F."/>
            <person name="Kumar A."/>
            <person name="Marcet-Houben M."/>
            <person name="Poggeler S."/>
            <person name="Stajich J.E."/>
            <person name="Nowrousian M."/>
        </authorList>
    </citation>
    <scope>NUCLEOTIDE SEQUENCE [LARGE SCALE GENOMIC DNA]</scope>
    <source>
        <strain evidence="2">CBS 100304</strain>
        <tissue evidence="1">Vegetative mycelium</tissue>
    </source>
</reference>
<protein>
    <submittedName>
        <fullName evidence="1">Uncharacterized protein</fullName>
    </submittedName>
</protein>